<evidence type="ECO:0000256" key="12">
    <source>
        <dbReference type="ARBA" id="ARBA00049091"/>
    </source>
</evidence>
<dbReference type="SUPFAM" id="SSF52833">
    <property type="entry name" value="Thioredoxin-like"/>
    <property type="match status" value="1"/>
</dbReference>
<dbReference type="Proteomes" id="UP001217485">
    <property type="component" value="Unassembled WGS sequence"/>
</dbReference>
<evidence type="ECO:0000256" key="2">
    <source>
        <dbReference type="ARBA" id="ARBA00011245"/>
    </source>
</evidence>
<evidence type="ECO:0000256" key="11">
    <source>
        <dbReference type="ARBA" id="ARBA00042639"/>
    </source>
</evidence>
<comment type="catalytic activity">
    <reaction evidence="12">
        <text>a hydroperoxide + [thioredoxin]-dithiol = an alcohol + [thioredoxin]-disulfide + H2O</text>
        <dbReference type="Rhea" id="RHEA:62620"/>
        <dbReference type="Rhea" id="RHEA-COMP:10698"/>
        <dbReference type="Rhea" id="RHEA-COMP:10700"/>
        <dbReference type="ChEBI" id="CHEBI:15377"/>
        <dbReference type="ChEBI" id="CHEBI:29950"/>
        <dbReference type="ChEBI" id="CHEBI:30879"/>
        <dbReference type="ChEBI" id="CHEBI:35924"/>
        <dbReference type="ChEBI" id="CHEBI:50058"/>
        <dbReference type="EC" id="1.11.1.24"/>
    </reaction>
</comment>
<dbReference type="Gene3D" id="3.40.30.10">
    <property type="entry name" value="Glutaredoxin"/>
    <property type="match status" value="1"/>
</dbReference>
<evidence type="ECO:0000256" key="4">
    <source>
        <dbReference type="ARBA" id="ARBA00022559"/>
    </source>
</evidence>
<evidence type="ECO:0000256" key="10">
    <source>
        <dbReference type="ARBA" id="ARBA00038489"/>
    </source>
</evidence>
<organism evidence="14 15">
    <name type="scientific">Sorangium atrum</name>
    <dbReference type="NCBI Taxonomy" id="2995308"/>
    <lineage>
        <taxon>Bacteria</taxon>
        <taxon>Pseudomonadati</taxon>
        <taxon>Myxococcota</taxon>
        <taxon>Polyangia</taxon>
        <taxon>Polyangiales</taxon>
        <taxon>Polyangiaceae</taxon>
        <taxon>Sorangium</taxon>
    </lineage>
</organism>
<comment type="similarity">
    <text evidence="10">Belongs to the peroxiredoxin family. BCP/PrxQ subfamily.</text>
</comment>
<reference evidence="14 15" key="1">
    <citation type="submission" date="2023-01" db="EMBL/GenBank/DDBJ databases">
        <title>Minimal conservation of predation-associated metabolite biosynthetic gene clusters underscores biosynthetic potential of Myxococcota including descriptions for ten novel species: Archangium lansinium sp. nov., Myxococcus landrumus sp. nov., Nannocystis bai.</title>
        <authorList>
            <person name="Ahearne A."/>
            <person name="Stevens C."/>
            <person name="Dowd S."/>
        </authorList>
    </citation>
    <scope>NUCLEOTIDE SEQUENCE [LARGE SCALE GENOMIC DNA]</scope>
    <source>
        <strain evidence="14 15">WIWO2</strain>
    </source>
</reference>
<keyword evidence="15" id="KW-1185">Reference proteome</keyword>
<proteinExistence type="inferred from homology"/>
<keyword evidence="6" id="KW-0560">Oxidoreductase</keyword>
<dbReference type="EMBL" id="JAQNDK010000001">
    <property type="protein sequence ID" value="MDC0678318.1"/>
    <property type="molecule type" value="Genomic_DNA"/>
</dbReference>
<dbReference type="InterPro" id="IPR050924">
    <property type="entry name" value="Peroxiredoxin_BCP/PrxQ"/>
</dbReference>
<evidence type="ECO:0000256" key="7">
    <source>
        <dbReference type="ARBA" id="ARBA00023157"/>
    </source>
</evidence>
<gene>
    <name evidence="14" type="ORF">POL72_11285</name>
</gene>
<evidence type="ECO:0000256" key="9">
    <source>
        <dbReference type="ARBA" id="ARBA00032824"/>
    </source>
</evidence>
<evidence type="ECO:0000256" key="5">
    <source>
        <dbReference type="ARBA" id="ARBA00022862"/>
    </source>
</evidence>
<dbReference type="PROSITE" id="PS51352">
    <property type="entry name" value="THIOREDOXIN_2"/>
    <property type="match status" value="1"/>
</dbReference>
<dbReference type="CDD" id="cd03017">
    <property type="entry name" value="PRX_BCP"/>
    <property type="match status" value="1"/>
</dbReference>
<keyword evidence="5" id="KW-0049">Antioxidant</keyword>
<evidence type="ECO:0000256" key="3">
    <source>
        <dbReference type="ARBA" id="ARBA00013017"/>
    </source>
</evidence>
<evidence type="ECO:0000256" key="8">
    <source>
        <dbReference type="ARBA" id="ARBA00023284"/>
    </source>
</evidence>
<protein>
    <recommendedName>
        <fullName evidence="3">thioredoxin-dependent peroxiredoxin</fullName>
        <ecNumber evidence="3">1.11.1.24</ecNumber>
    </recommendedName>
    <alternativeName>
        <fullName evidence="9">Thioredoxin peroxidase</fullName>
    </alternativeName>
    <alternativeName>
        <fullName evidence="11">Thioredoxin-dependent peroxiredoxin Bcp</fullName>
    </alternativeName>
</protein>
<evidence type="ECO:0000313" key="14">
    <source>
        <dbReference type="EMBL" id="MDC0678318.1"/>
    </source>
</evidence>
<dbReference type="Pfam" id="PF00578">
    <property type="entry name" value="AhpC-TSA"/>
    <property type="match status" value="1"/>
</dbReference>
<evidence type="ECO:0000313" key="15">
    <source>
        <dbReference type="Proteomes" id="UP001217485"/>
    </source>
</evidence>
<name>A0ABT5BX71_9BACT</name>
<comment type="subunit">
    <text evidence="2">Monomer.</text>
</comment>
<dbReference type="PIRSF" id="PIRSF000239">
    <property type="entry name" value="AHPC"/>
    <property type="match status" value="1"/>
</dbReference>
<dbReference type="EC" id="1.11.1.24" evidence="3"/>
<dbReference type="InterPro" id="IPR024706">
    <property type="entry name" value="Peroxiredoxin_AhpC-typ"/>
</dbReference>
<keyword evidence="7" id="KW-1015">Disulfide bond</keyword>
<evidence type="ECO:0000259" key="13">
    <source>
        <dbReference type="PROSITE" id="PS51352"/>
    </source>
</evidence>
<keyword evidence="4" id="KW-0575">Peroxidase</keyword>
<dbReference type="PANTHER" id="PTHR42801:SF4">
    <property type="entry name" value="AHPC_TSA FAMILY PROTEIN"/>
    <property type="match status" value="1"/>
</dbReference>
<accession>A0ABT5BX71</accession>
<dbReference type="InterPro" id="IPR013766">
    <property type="entry name" value="Thioredoxin_domain"/>
</dbReference>
<comment type="caution">
    <text evidence="14">The sequence shown here is derived from an EMBL/GenBank/DDBJ whole genome shotgun (WGS) entry which is preliminary data.</text>
</comment>
<dbReference type="PANTHER" id="PTHR42801">
    <property type="entry name" value="THIOREDOXIN-DEPENDENT PEROXIDE REDUCTASE"/>
    <property type="match status" value="1"/>
</dbReference>
<sequence length="157" mass="17591">MLKVGERAPEIDTLAIDGQRFVLSAQGGLCTVVYFFPKAFTPDCTVEAQLFRDNHAEIALAGASIVGVSTDDHTTQCRFAEAQQVPYPMIADRDRSVCRAYGVLWPLIGLARRITYVITPALEIAAVFHHEFQARKHRDDVLSFIDKRFRAARPRAE</sequence>
<evidence type="ECO:0000256" key="6">
    <source>
        <dbReference type="ARBA" id="ARBA00023002"/>
    </source>
</evidence>
<dbReference type="RefSeq" id="WP_272095116.1">
    <property type="nucleotide sequence ID" value="NZ_JAQNDK010000001.1"/>
</dbReference>
<comment type="function">
    <text evidence="1">Thiol-specific peroxidase that catalyzes the reduction of hydrogen peroxide and organic hydroperoxides to water and alcohols, respectively. Plays a role in cell protection against oxidative stress by detoxifying peroxides and as sensor of hydrogen peroxide-mediated signaling events.</text>
</comment>
<feature type="domain" description="Thioredoxin" evidence="13">
    <location>
        <begin position="2"/>
        <end position="150"/>
    </location>
</feature>
<dbReference type="InterPro" id="IPR000866">
    <property type="entry name" value="AhpC/TSA"/>
</dbReference>
<evidence type="ECO:0000256" key="1">
    <source>
        <dbReference type="ARBA" id="ARBA00003330"/>
    </source>
</evidence>
<keyword evidence="8" id="KW-0676">Redox-active center</keyword>
<dbReference type="InterPro" id="IPR036249">
    <property type="entry name" value="Thioredoxin-like_sf"/>
</dbReference>